<reference evidence="7" key="1">
    <citation type="submission" date="2017-09" db="EMBL/GenBank/DDBJ databases">
        <authorList>
            <person name="Varghese N."/>
            <person name="Submissions S."/>
        </authorList>
    </citation>
    <scope>NUCLEOTIDE SEQUENCE [LARGE SCALE GENOMIC DNA]</scope>
    <source>
        <strain evidence="7">C7</strain>
    </source>
</reference>
<protein>
    <submittedName>
        <fullName evidence="6">Peptide/nickel transport system ATP-binding protein</fullName>
    </submittedName>
</protein>
<dbReference type="PANTHER" id="PTHR43776">
    <property type="entry name" value="TRANSPORT ATP-BINDING PROTEIN"/>
    <property type="match status" value="1"/>
</dbReference>
<keyword evidence="4 6" id="KW-0067">ATP-binding</keyword>
<keyword evidence="2" id="KW-0813">Transport</keyword>
<organism evidence="6 7">
    <name type="scientific">Pontivivens marinum</name>
    <dbReference type="NCBI Taxonomy" id="1690039"/>
    <lineage>
        <taxon>Bacteria</taxon>
        <taxon>Pseudomonadati</taxon>
        <taxon>Pseudomonadota</taxon>
        <taxon>Alphaproteobacteria</taxon>
        <taxon>Rhodobacterales</taxon>
        <taxon>Paracoccaceae</taxon>
        <taxon>Pontivivens</taxon>
    </lineage>
</organism>
<dbReference type="InterPro" id="IPR003439">
    <property type="entry name" value="ABC_transporter-like_ATP-bd"/>
</dbReference>
<dbReference type="InterPro" id="IPR013563">
    <property type="entry name" value="Oligopep_ABC_C"/>
</dbReference>
<dbReference type="GO" id="GO:0015833">
    <property type="term" value="P:peptide transport"/>
    <property type="evidence" value="ECO:0007669"/>
    <property type="project" value="InterPro"/>
</dbReference>
<dbReference type="OrthoDB" id="9802264at2"/>
<evidence type="ECO:0000313" key="7">
    <source>
        <dbReference type="Proteomes" id="UP000220034"/>
    </source>
</evidence>
<dbReference type="Gene3D" id="3.40.50.300">
    <property type="entry name" value="P-loop containing nucleotide triphosphate hydrolases"/>
    <property type="match status" value="1"/>
</dbReference>
<dbReference type="InterPro" id="IPR027417">
    <property type="entry name" value="P-loop_NTPase"/>
</dbReference>
<dbReference type="InterPro" id="IPR017871">
    <property type="entry name" value="ABC_transporter-like_CS"/>
</dbReference>
<sequence length="334" mass="37125">MHDEILLDVKNLSKSFILSRSLGDVINGRHPQVDAVNDINFTLKRGETIGVVGESGCGKTTLGRMLLKLIEPTSGSIDFGGEDISTLDRTDELAFRRRAQLVFQNPFDALNPHFTIRRSIYEPLVNTQVPEEQHDQLVADALVRVQMDRMLHLLDSYPHQLSGGQLQRVVLARALVLKPDFIVADEPVSMLDVSVRAGILNVLREVRDTMGLAAVFISHDLALVRYVCERTITMYMGSVVEDGPTKDVINRPLHPYTRALVQAVPVPNVIQSHEPLALTGNLPDARNPPPGCRFSDRCPLAEDICRQSRPPLRTVEQNRRVACFKVPEMTAGTA</sequence>
<evidence type="ECO:0000256" key="1">
    <source>
        <dbReference type="ARBA" id="ARBA00004417"/>
    </source>
</evidence>
<comment type="subcellular location">
    <subcellularLocation>
        <location evidence="1">Cell inner membrane</location>
        <topology evidence="1">Peripheral membrane protein</topology>
    </subcellularLocation>
</comment>
<name>A0A2C9CSI3_9RHOB</name>
<dbReference type="GO" id="GO:0005886">
    <property type="term" value="C:plasma membrane"/>
    <property type="evidence" value="ECO:0007669"/>
    <property type="project" value="UniProtKB-SubCell"/>
</dbReference>
<dbReference type="Pfam" id="PF08352">
    <property type="entry name" value="oligo_HPY"/>
    <property type="match status" value="1"/>
</dbReference>
<evidence type="ECO:0000256" key="3">
    <source>
        <dbReference type="ARBA" id="ARBA00022741"/>
    </source>
</evidence>
<gene>
    <name evidence="6" type="ORF">SAMN06273572_1042</name>
</gene>
<dbReference type="PANTHER" id="PTHR43776:SF8">
    <property type="entry name" value="ABC TRANSPORTER, ATP-BINDING PROTEIN"/>
    <property type="match status" value="1"/>
</dbReference>
<dbReference type="PROSITE" id="PS00211">
    <property type="entry name" value="ABC_TRANSPORTER_1"/>
    <property type="match status" value="1"/>
</dbReference>
<feature type="domain" description="ABC transporter" evidence="5">
    <location>
        <begin position="7"/>
        <end position="261"/>
    </location>
</feature>
<dbReference type="InterPro" id="IPR050319">
    <property type="entry name" value="ABC_transp_ATP-bind"/>
</dbReference>
<dbReference type="NCBIfam" id="TIGR01727">
    <property type="entry name" value="oligo_HPY"/>
    <property type="match status" value="1"/>
</dbReference>
<dbReference type="CDD" id="cd03257">
    <property type="entry name" value="ABC_NikE_OppD_transporters"/>
    <property type="match status" value="1"/>
</dbReference>
<proteinExistence type="predicted"/>
<dbReference type="EMBL" id="OCTN01000004">
    <property type="protein sequence ID" value="SOH94304.1"/>
    <property type="molecule type" value="Genomic_DNA"/>
</dbReference>
<accession>A0A2C9CSI3</accession>
<evidence type="ECO:0000256" key="2">
    <source>
        <dbReference type="ARBA" id="ARBA00022448"/>
    </source>
</evidence>
<evidence type="ECO:0000256" key="4">
    <source>
        <dbReference type="ARBA" id="ARBA00022840"/>
    </source>
</evidence>
<dbReference type="Pfam" id="PF00005">
    <property type="entry name" value="ABC_tran"/>
    <property type="match status" value="1"/>
</dbReference>
<evidence type="ECO:0000259" key="5">
    <source>
        <dbReference type="PROSITE" id="PS50893"/>
    </source>
</evidence>
<dbReference type="FunFam" id="3.40.50.300:FF:000016">
    <property type="entry name" value="Oligopeptide ABC transporter ATP-binding component"/>
    <property type="match status" value="1"/>
</dbReference>
<dbReference type="RefSeq" id="WP_097929872.1">
    <property type="nucleotide sequence ID" value="NZ_OCTN01000004.1"/>
</dbReference>
<dbReference type="SUPFAM" id="SSF52540">
    <property type="entry name" value="P-loop containing nucleoside triphosphate hydrolases"/>
    <property type="match status" value="1"/>
</dbReference>
<keyword evidence="3" id="KW-0547">Nucleotide-binding</keyword>
<dbReference type="Proteomes" id="UP000220034">
    <property type="component" value="Unassembled WGS sequence"/>
</dbReference>
<dbReference type="GO" id="GO:0016887">
    <property type="term" value="F:ATP hydrolysis activity"/>
    <property type="evidence" value="ECO:0007669"/>
    <property type="project" value="InterPro"/>
</dbReference>
<dbReference type="GO" id="GO:0055085">
    <property type="term" value="P:transmembrane transport"/>
    <property type="evidence" value="ECO:0007669"/>
    <property type="project" value="UniProtKB-ARBA"/>
</dbReference>
<dbReference type="GO" id="GO:0005524">
    <property type="term" value="F:ATP binding"/>
    <property type="evidence" value="ECO:0007669"/>
    <property type="project" value="UniProtKB-KW"/>
</dbReference>
<dbReference type="PROSITE" id="PS50893">
    <property type="entry name" value="ABC_TRANSPORTER_2"/>
    <property type="match status" value="1"/>
</dbReference>
<dbReference type="InterPro" id="IPR003593">
    <property type="entry name" value="AAA+_ATPase"/>
</dbReference>
<evidence type="ECO:0000313" key="6">
    <source>
        <dbReference type="EMBL" id="SOH94304.1"/>
    </source>
</evidence>
<dbReference type="AlphaFoldDB" id="A0A2C9CSI3"/>
<keyword evidence="7" id="KW-1185">Reference proteome</keyword>
<dbReference type="SMART" id="SM00382">
    <property type="entry name" value="AAA"/>
    <property type="match status" value="1"/>
</dbReference>